<reference evidence="2" key="2">
    <citation type="submission" date="2009-11" db="EMBL/GenBank/DDBJ databases">
        <title>The Genome Sequence of Allomyces macrogynus strain ATCC 38327.</title>
        <authorList>
            <consortium name="The Broad Institute Genome Sequencing Platform"/>
            <person name="Russ C."/>
            <person name="Cuomo C."/>
            <person name="Shea T."/>
            <person name="Young S.K."/>
            <person name="Zeng Q."/>
            <person name="Koehrsen M."/>
            <person name="Haas B."/>
            <person name="Borodovsky M."/>
            <person name="Guigo R."/>
            <person name="Alvarado L."/>
            <person name="Berlin A."/>
            <person name="Borenstein D."/>
            <person name="Chen Z."/>
            <person name="Engels R."/>
            <person name="Freedman E."/>
            <person name="Gellesch M."/>
            <person name="Goldberg J."/>
            <person name="Griggs A."/>
            <person name="Gujja S."/>
            <person name="Heiman D."/>
            <person name="Hepburn T."/>
            <person name="Howarth C."/>
            <person name="Jen D."/>
            <person name="Larson L."/>
            <person name="Lewis B."/>
            <person name="Mehta T."/>
            <person name="Park D."/>
            <person name="Pearson M."/>
            <person name="Roberts A."/>
            <person name="Saif S."/>
            <person name="Shenoy N."/>
            <person name="Sisk P."/>
            <person name="Stolte C."/>
            <person name="Sykes S."/>
            <person name="Walk T."/>
            <person name="White J."/>
            <person name="Yandava C."/>
            <person name="Burger G."/>
            <person name="Gray M.W."/>
            <person name="Holland P.W.H."/>
            <person name="King N."/>
            <person name="Lang F.B.F."/>
            <person name="Roger A.J."/>
            <person name="Ruiz-Trillo I."/>
            <person name="Lander E."/>
            <person name="Nusbaum C."/>
        </authorList>
    </citation>
    <scope>NUCLEOTIDE SEQUENCE [LARGE SCALE GENOMIC DNA]</scope>
    <source>
        <strain evidence="2">ATCC 38327</strain>
    </source>
</reference>
<keyword evidence="2" id="KW-1185">Reference proteome</keyword>
<name>A0A0L0SXP8_ALLM3</name>
<evidence type="ECO:0000313" key="2">
    <source>
        <dbReference type="Proteomes" id="UP000054350"/>
    </source>
</evidence>
<dbReference type="GO" id="GO:0048471">
    <property type="term" value="C:perinuclear region of cytoplasm"/>
    <property type="evidence" value="ECO:0007669"/>
    <property type="project" value="TreeGrafter"/>
</dbReference>
<accession>A0A0L0SXP8</accession>
<dbReference type="GO" id="GO:0006913">
    <property type="term" value="P:nucleocytoplasmic transport"/>
    <property type="evidence" value="ECO:0007669"/>
    <property type="project" value="TreeGrafter"/>
</dbReference>
<dbReference type="GO" id="GO:0005096">
    <property type="term" value="F:GTPase activator activity"/>
    <property type="evidence" value="ECO:0007669"/>
    <property type="project" value="InterPro"/>
</dbReference>
<dbReference type="InterPro" id="IPR027038">
    <property type="entry name" value="RanGap"/>
</dbReference>
<evidence type="ECO:0008006" key="3">
    <source>
        <dbReference type="Google" id="ProtNLM"/>
    </source>
</evidence>
<dbReference type="PANTHER" id="PTHR24113:SF15">
    <property type="entry name" value="NACHT DOMAIN-CONTAINING PROTEIN"/>
    <property type="match status" value="1"/>
</dbReference>
<dbReference type="SUPFAM" id="SSF52047">
    <property type="entry name" value="RNI-like"/>
    <property type="match status" value="1"/>
</dbReference>
<dbReference type="EMBL" id="GG745352">
    <property type="protein sequence ID" value="KNE67261.1"/>
    <property type="molecule type" value="Genomic_DNA"/>
</dbReference>
<dbReference type="Proteomes" id="UP000054350">
    <property type="component" value="Unassembled WGS sequence"/>
</dbReference>
<dbReference type="GO" id="GO:0005829">
    <property type="term" value="C:cytosol"/>
    <property type="evidence" value="ECO:0007669"/>
    <property type="project" value="TreeGrafter"/>
</dbReference>
<gene>
    <name evidence="1" type="ORF">AMAG_12330</name>
</gene>
<dbReference type="OrthoDB" id="5547329at2759"/>
<dbReference type="InterPro" id="IPR032675">
    <property type="entry name" value="LRR_dom_sf"/>
</dbReference>
<sequence length="493" mass="53506">MTASASFCNATSLAACDPLATSTTNRLDTLPSELVLVICAHLLNRTHDPPQQRPSPDASHDLAQLARVARNCYVPAVAVAVRHVKRFCFVKPDPDVPGAWIVTNERLMRANDLVGCIALDIHAPLVADKHGIPRPVMYLVLSGSLKCGIPPRMAVPCPVASIRHMKVAFSSWLFDHPLPPQLMALGLEGSQLDTARTKLLAAHLPTTLRRFWLDAVQIGPGDIGTLVRHIPPGVRHLSIANVNLGDDTAEELAQVLPPALTHLRLTSTGMTYRGLMAVIAALPAEQLESLDLGNNLHGPETMVALAEWLTRTRRLEHLALENTYVNDAPRILDPVLAALPATLRSLLLAGSLDSAFLLVNAADRFPRLEILDVSHIQGRSPFVGPLLPMLPPTLQVLRMANTDLRRCSVPDSLIDAAARGVRWPSLREVDVRYAHLTMDGVEAMVSALKGVVEPRGQGCRTCVMVVGNALSVRSRTFAAAQKRWAEDGWDVVP</sequence>
<dbReference type="GO" id="GO:0031267">
    <property type="term" value="F:small GTPase binding"/>
    <property type="evidence" value="ECO:0007669"/>
    <property type="project" value="TreeGrafter"/>
</dbReference>
<evidence type="ECO:0000313" key="1">
    <source>
        <dbReference type="EMBL" id="KNE67261.1"/>
    </source>
</evidence>
<reference evidence="1 2" key="1">
    <citation type="submission" date="2009-11" db="EMBL/GenBank/DDBJ databases">
        <title>Annotation of Allomyces macrogynus ATCC 38327.</title>
        <authorList>
            <consortium name="The Broad Institute Genome Sequencing Platform"/>
            <person name="Russ C."/>
            <person name="Cuomo C."/>
            <person name="Burger G."/>
            <person name="Gray M.W."/>
            <person name="Holland P.W.H."/>
            <person name="King N."/>
            <person name="Lang F.B.F."/>
            <person name="Roger A.J."/>
            <person name="Ruiz-Trillo I."/>
            <person name="Young S.K."/>
            <person name="Zeng Q."/>
            <person name="Gargeya S."/>
            <person name="Fitzgerald M."/>
            <person name="Haas B."/>
            <person name="Abouelleil A."/>
            <person name="Alvarado L."/>
            <person name="Arachchi H.M."/>
            <person name="Berlin A."/>
            <person name="Chapman S.B."/>
            <person name="Gearin G."/>
            <person name="Goldberg J."/>
            <person name="Griggs A."/>
            <person name="Gujja S."/>
            <person name="Hansen M."/>
            <person name="Heiman D."/>
            <person name="Howarth C."/>
            <person name="Larimer J."/>
            <person name="Lui A."/>
            <person name="MacDonald P.J.P."/>
            <person name="McCowen C."/>
            <person name="Montmayeur A."/>
            <person name="Murphy C."/>
            <person name="Neiman D."/>
            <person name="Pearson M."/>
            <person name="Priest M."/>
            <person name="Roberts A."/>
            <person name="Saif S."/>
            <person name="Shea T."/>
            <person name="Sisk P."/>
            <person name="Stolte C."/>
            <person name="Sykes S."/>
            <person name="Wortman J."/>
            <person name="Nusbaum C."/>
            <person name="Birren B."/>
        </authorList>
    </citation>
    <scope>NUCLEOTIDE SEQUENCE [LARGE SCALE GENOMIC DNA]</scope>
    <source>
        <strain evidence="1 2">ATCC 38327</strain>
    </source>
</reference>
<dbReference type="GO" id="GO:0005634">
    <property type="term" value="C:nucleus"/>
    <property type="evidence" value="ECO:0007669"/>
    <property type="project" value="TreeGrafter"/>
</dbReference>
<proteinExistence type="predicted"/>
<dbReference type="Gene3D" id="3.80.10.10">
    <property type="entry name" value="Ribonuclease Inhibitor"/>
    <property type="match status" value="2"/>
</dbReference>
<dbReference type="PANTHER" id="PTHR24113">
    <property type="entry name" value="RAN GTPASE-ACTIVATING PROTEIN 1"/>
    <property type="match status" value="1"/>
</dbReference>
<protein>
    <recommendedName>
        <fullName evidence="3">F-box domain-containing protein</fullName>
    </recommendedName>
</protein>
<dbReference type="AlphaFoldDB" id="A0A0L0SXP8"/>
<organism evidence="1 2">
    <name type="scientific">Allomyces macrogynus (strain ATCC 38327)</name>
    <name type="common">Allomyces javanicus var. macrogynus</name>
    <dbReference type="NCBI Taxonomy" id="578462"/>
    <lineage>
        <taxon>Eukaryota</taxon>
        <taxon>Fungi</taxon>
        <taxon>Fungi incertae sedis</taxon>
        <taxon>Blastocladiomycota</taxon>
        <taxon>Blastocladiomycetes</taxon>
        <taxon>Blastocladiales</taxon>
        <taxon>Blastocladiaceae</taxon>
        <taxon>Allomyces</taxon>
    </lineage>
</organism>
<dbReference type="VEuPathDB" id="FungiDB:AMAG_12330"/>